<evidence type="ECO:0008006" key="3">
    <source>
        <dbReference type="Google" id="ProtNLM"/>
    </source>
</evidence>
<sequence length="137" mass="15757">MKKYPYNSPQAMARILIMQMIGDGNFDPAEIDELEHLNVYEIIGINRKDFIHVLQDYCNDLSDEADQEGNIHLIDKQRIDDLLETVDEPQKRLVVAALALDIAKACHDFSEVEMAVFARMLHRWHLSLDDLQATFSA</sequence>
<dbReference type="InterPro" id="IPR029024">
    <property type="entry name" value="TerB-like"/>
</dbReference>
<accession>A0A1I4X6S4</accession>
<dbReference type="OrthoDB" id="8526975at2"/>
<dbReference type="RefSeq" id="WP_091191859.1">
    <property type="nucleotide sequence ID" value="NZ_FOVE01000005.1"/>
</dbReference>
<dbReference type="Proteomes" id="UP000242869">
    <property type="component" value="Unassembled WGS sequence"/>
</dbReference>
<dbReference type="EMBL" id="FOVE01000005">
    <property type="protein sequence ID" value="SFN21718.1"/>
    <property type="molecule type" value="Genomic_DNA"/>
</dbReference>
<keyword evidence="2" id="KW-1185">Reference proteome</keyword>
<proteinExistence type="predicted"/>
<name>A0A1I4X6S4_9NEIS</name>
<organism evidence="1 2">
    <name type="scientific">Formivibrio citricus</name>
    <dbReference type="NCBI Taxonomy" id="83765"/>
    <lineage>
        <taxon>Bacteria</taxon>
        <taxon>Pseudomonadati</taxon>
        <taxon>Pseudomonadota</taxon>
        <taxon>Betaproteobacteria</taxon>
        <taxon>Neisseriales</taxon>
        <taxon>Chitinibacteraceae</taxon>
        <taxon>Formivibrio</taxon>
    </lineage>
</organism>
<dbReference type="STRING" id="83765.SAMN05660284_00874"/>
<dbReference type="Gene3D" id="1.10.3680.10">
    <property type="entry name" value="TerB-like"/>
    <property type="match status" value="1"/>
</dbReference>
<protein>
    <recommendedName>
        <fullName evidence="3">Tellurite resistance protein TerB</fullName>
    </recommendedName>
</protein>
<reference evidence="2" key="1">
    <citation type="submission" date="2016-10" db="EMBL/GenBank/DDBJ databases">
        <authorList>
            <person name="Varghese N."/>
            <person name="Submissions S."/>
        </authorList>
    </citation>
    <scope>NUCLEOTIDE SEQUENCE [LARGE SCALE GENOMIC DNA]</scope>
    <source>
        <strain evidence="2">DSM 6150</strain>
    </source>
</reference>
<evidence type="ECO:0000313" key="2">
    <source>
        <dbReference type="Proteomes" id="UP000242869"/>
    </source>
</evidence>
<dbReference type="AlphaFoldDB" id="A0A1I4X6S4"/>
<dbReference type="SUPFAM" id="SSF158682">
    <property type="entry name" value="TerB-like"/>
    <property type="match status" value="1"/>
</dbReference>
<gene>
    <name evidence="1" type="ORF">SAMN05660284_00874</name>
</gene>
<evidence type="ECO:0000313" key="1">
    <source>
        <dbReference type="EMBL" id="SFN21718.1"/>
    </source>
</evidence>